<protein>
    <submittedName>
        <fullName evidence="2">Major facilitator transporter</fullName>
    </submittedName>
</protein>
<dbReference type="SUPFAM" id="SSF103473">
    <property type="entry name" value="MFS general substrate transporter"/>
    <property type="match status" value="1"/>
</dbReference>
<feature type="transmembrane region" description="Helical" evidence="1">
    <location>
        <begin position="350"/>
        <end position="368"/>
    </location>
</feature>
<feature type="transmembrane region" description="Helical" evidence="1">
    <location>
        <begin position="374"/>
        <end position="396"/>
    </location>
</feature>
<feature type="transmembrane region" description="Helical" evidence="1">
    <location>
        <begin position="179"/>
        <end position="202"/>
    </location>
</feature>
<evidence type="ECO:0000256" key="1">
    <source>
        <dbReference type="SAM" id="Phobius"/>
    </source>
</evidence>
<keyword evidence="1" id="KW-0812">Transmembrane</keyword>
<feature type="transmembrane region" description="Helical" evidence="1">
    <location>
        <begin position="285"/>
        <end position="302"/>
    </location>
</feature>
<gene>
    <name evidence="2" type="ORF">N7460_000818</name>
</gene>
<sequence>MSKIIPRNRPPSSSYPTPGPLPIALASFANMFCVGTLYALTTLQMELPRLLDISGPWSLAPFGAACLGLSVGVITCASLIEQKGTRIVAAWGTALWGFAVASAGIFLARLNFIAILVSLLAGGIGVGWTYLAVVVLVGEAFSNLSLVRSAIGPMGFSSGAAACIMLDFVFNFASLDANSLGVGVTSAGIGFIVVGAATMVLVPSEKRKAPSLLKAQKSESDSFLFVLLFLNALPGMVIFDALLPFASYHTQGTEYNPLQFLPYSMIALFSGGLLAPFLNSKFGPRLTFVVLFCLRGCLLALLSQFKNATVAIACLLCGLFGHGNGFSILPGLVKAQLEQPASFPSSYGRVLITWGIAGFVGSIMNSVLDASLGDYAAVSLVIGVISFSFGAALYFVPSLGAASLI</sequence>
<feature type="transmembrane region" description="Helical" evidence="1">
    <location>
        <begin position="87"/>
        <end position="107"/>
    </location>
</feature>
<dbReference type="AlphaFoldDB" id="A0AAD6INH3"/>
<reference evidence="2" key="2">
    <citation type="submission" date="2023-01" db="EMBL/GenBank/DDBJ databases">
        <authorList>
            <person name="Petersen C."/>
        </authorList>
    </citation>
    <scope>NUCLEOTIDE SEQUENCE</scope>
    <source>
        <strain evidence="2">IBT 15450</strain>
    </source>
</reference>
<feature type="transmembrane region" description="Helical" evidence="1">
    <location>
        <begin position="21"/>
        <end position="40"/>
    </location>
</feature>
<dbReference type="EMBL" id="JAQJZL010000001">
    <property type="protein sequence ID" value="KAJ6057544.1"/>
    <property type="molecule type" value="Genomic_DNA"/>
</dbReference>
<reference evidence="2" key="1">
    <citation type="journal article" date="2023" name="IMA Fungus">
        <title>Comparative genomic study of the Penicillium genus elucidates a diverse pangenome and 15 lateral gene transfer events.</title>
        <authorList>
            <person name="Petersen C."/>
            <person name="Sorensen T."/>
            <person name="Nielsen M.R."/>
            <person name="Sondergaard T.E."/>
            <person name="Sorensen J.L."/>
            <person name="Fitzpatrick D.A."/>
            <person name="Frisvad J.C."/>
            <person name="Nielsen K.L."/>
        </authorList>
    </citation>
    <scope>NUCLEOTIDE SEQUENCE</scope>
    <source>
        <strain evidence="2">IBT 15450</strain>
    </source>
</reference>
<dbReference type="InterPro" id="IPR036259">
    <property type="entry name" value="MFS_trans_sf"/>
</dbReference>
<organism evidence="2 3">
    <name type="scientific">Penicillium canescens</name>
    <dbReference type="NCBI Taxonomy" id="5083"/>
    <lineage>
        <taxon>Eukaryota</taxon>
        <taxon>Fungi</taxon>
        <taxon>Dikarya</taxon>
        <taxon>Ascomycota</taxon>
        <taxon>Pezizomycotina</taxon>
        <taxon>Eurotiomycetes</taxon>
        <taxon>Eurotiomycetidae</taxon>
        <taxon>Eurotiales</taxon>
        <taxon>Aspergillaceae</taxon>
        <taxon>Penicillium</taxon>
    </lineage>
</organism>
<name>A0AAD6INH3_PENCN</name>
<feature type="transmembrane region" description="Helical" evidence="1">
    <location>
        <begin position="260"/>
        <end position="278"/>
    </location>
</feature>
<accession>A0AAD6INH3</accession>
<evidence type="ECO:0000313" key="3">
    <source>
        <dbReference type="Proteomes" id="UP001219568"/>
    </source>
</evidence>
<feature type="transmembrane region" description="Helical" evidence="1">
    <location>
        <begin position="150"/>
        <end position="173"/>
    </location>
</feature>
<keyword evidence="1" id="KW-1133">Transmembrane helix</keyword>
<feature type="transmembrane region" description="Helical" evidence="1">
    <location>
        <begin position="60"/>
        <end position="80"/>
    </location>
</feature>
<feature type="transmembrane region" description="Helical" evidence="1">
    <location>
        <begin position="113"/>
        <end position="138"/>
    </location>
</feature>
<keyword evidence="3" id="KW-1185">Reference proteome</keyword>
<proteinExistence type="predicted"/>
<feature type="transmembrane region" description="Helical" evidence="1">
    <location>
        <begin position="308"/>
        <end position="329"/>
    </location>
</feature>
<feature type="transmembrane region" description="Helical" evidence="1">
    <location>
        <begin position="223"/>
        <end position="248"/>
    </location>
</feature>
<dbReference type="Gene3D" id="1.20.1250.20">
    <property type="entry name" value="MFS general substrate transporter like domains"/>
    <property type="match status" value="1"/>
</dbReference>
<evidence type="ECO:0000313" key="2">
    <source>
        <dbReference type="EMBL" id="KAJ6057544.1"/>
    </source>
</evidence>
<keyword evidence="1" id="KW-0472">Membrane</keyword>
<dbReference type="Proteomes" id="UP001219568">
    <property type="component" value="Unassembled WGS sequence"/>
</dbReference>
<comment type="caution">
    <text evidence="2">The sequence shown here is derived from an EMBL/GenBank/DDBJ whole genome shotgun (WGS) entry which is preliminary data.</text>
</comment>